<dbReference type="EMBL" id="CADCTI010000275">
    <property type="protein sequence ID" value="CAA9274277.1"/>
    <property type="molecule type" value="Genomic_DNA"/>
</dbReference>
<gene>
    <name evidence="1" type="ORF">AVDCRST_MAG57-3381</name>
</gene>
<name>A0A6J4JB76_9ACTN</name>
<organism evidence="1">
    <name type="scientific">uncultured Blastococcus sp</name>
    <dbReference type="NCBI Taxonomy" id="217144"/>
    <lineage>
        <taxon>Bacteria</taxon>
        <taxon>Bacillati</taxon>
        <taxon>Actinomycetota</taxon>
        <taxon>Actinomycetes</taxon>
        <taxon>Geodermatophilales</taxon>
        <taxon>Geodermatophilaceae</taxon>
        <taxon>Blastococcus</taxon>
        <taxon>environmental samples</taxon>
    </lineage>
</organism>
<dbReference type="AlphaFoldDB" id="A0A6J4JB76"/>
<feature type="non-terminal residue" evidence="1">
    <location>
        <position position="1"/>
    </location>
</feature>
<sequence length="30" mass="3624">GCARLRWLDVEQRYPHHPGGVRQPRRVERV</sequence>
<reference evidence="1" key="1">
    <citation type="submission" date="2020-02" db="EMBL/GenBank/DDBJ databases">
        <authorList>
            <person name="Meier V. D."/>
        </authorList>
    </citation>
    <scope>NUCLEOTIDE SEQUENCE</scope>
    <source>
        <strain evidence="1">AVDCRST_MAG57</strain>
    </source>
</reference>
<protein>
    <submittedName>
        <fullName evidence="1">Uncharacterized protein</fullName>
    </submittedName>
</protein>
<feature type="non-terminal residue" evidence="1">
    <location>
        <position position="30"/>
    </location>
</feature>
<accession>A0A6J4JB76</accession>
<proteinExistence type="predicted"/>
<evidence type="ECO:0000313" key="1">
    <source>
        <dbReference type="EMBL" id="CAA9274277.1"/>
    </source>
</evidence>